<evidence type="ECO:0000313" key="2">
    <source>
        <dbReference type="Proteomes" id="UP000275408"/>
    </source>
</evidence>
<reference evidence="1 2" key="1">
    <citation type="journal article" date="2018" name="Sci. Rep.">
        <title>Comparative analysis of the Pocillopora damicornis genome highlights role of immune system in coral evolution.</title>
        <authorList>
            <person name="Cunning R."/>
            <person name="Bay R.A."/>
            <person name="Gillette P."/>
            <person name="Baker A.C."/>
            <person name="Traylor-Knowles N."/>
        </authorList>
    </citation>
    <scope>NUCLEOTIDE SEQUENCE [LARGE SCALE GENOMIC DNA]</scope>
    <source>
        <strain evidence="1">RSMAS</strain>
        <tissue evidence="1">Whole animal</tissue>
    </source>
</reference>
<protein>
    <submittedName>
        <fullName evidence="1">Uncharacterized protein</fullName>
    </submittedName>
</protein>
<gene>
    <name evidence="1" type="ORF">pdam_00013268</name>
</gene>
<proteinExistence type="predicted"/>
<keyword evidence="2" id="KW-1185">Reference proteome</keyword>
<organism evidence="1 2">
    <name type="scientific">Pocillopora damicornis</name>
    <name type="common">Cauliflower coral</name>
    <name type="synonym">Millepora damicornis</name>
    <dbReference type="NCBI Taxonomy" id="46731"/>
    <lineage>
        <taxon>Eukaryota</taxon>
        <taxon>Metazoa</taxon>
        <taxon>Cnidaria</taxon>
        <taxon>Anthozoa</taxon>
        <taxon>Hexacorallia</taxon>
        <taxon>Scleractinia</taxon>
        <taxon>Astrocoeniina</taxon>
        <taxon>Pocilloporidae</taxon>
        <taxon>Pocillopora</taxon>
    </lineage>
</organism>
<dbReference type="Proteomes" id="UP000275408">
    <property type="component" value="Unassembled WGS sequence"/>
</dbReference>
<comment type="caution">
    <text evidence="1">The sequence shown here is derived from an EMBL/GenBank/DDBJ whole genome shotgun (WGS) entry which is preliminary data.</text>
</comment>
<sequence>MFLSQSLDRHQLNAQGEKVNNICVLEYLVKGSAEEIQFKVKSHGNAKDKKKPFFPIIKTVIEGIRSQQTRKETLKETLQQLTRDAGGVLGADSSGSIVRSRQQIYDARRLSKPTSSAVRATQDSFADCLRASKEQEKDFMRLCQAHPEELYVVYDDRRINDLARFCTSPIQSSLMSIDPTFDFGKFAVTPITTHHLMLKSRQTGNHPT</sequence>
<dbReference type="AlphaFoldDB" id="A0A3M6TII0"/>
<name>A0A3M6TII0_POCDA</name>
<evidence type="ECO:0000313" key="1">
    <source>
        <dbReference type="EMBL" id="RMX41222.1"/>
    </source>
</evidence>
<accession>A0A3M6TII0</accession>
<dbReference type="EMBL" id="RCHS01003518">
    <property type="protein sequence ID" value="RMX41222.1"/>
    <property type="molecule type" value="Genomic_DNA"/>
</dbReference>